<dbReference type="PROSITE" id="PS51375">
    <property type="entry name" value="PPR"/>
    <property type="match status" value="13"/>
</dbReference>
<evidence type="ECO:0000256" key="2">
    <source>
        <dbReference type="ARBA" id="ARBA00022679"/>
    </source>
</evidence>
<dbReference type="PANTHER" id="PTHR47936:SF1">
    <property type="entry name" value="PENTATRICOPEPTIDE REPEAT-CONTAINING PROTEIN GUN1, CHLOROPLASTIC"/>
    <property type="match status" value="1"/>
</dbReference>
<name>A0A8X8A2W8_POPTO</name>
<dbReference type="OrthoDB" id="185373at2759"/>
<evidence type="ECO:0000256" key="3">
    <source>
        <dbReference type="ARBA" id="ARBA00022695"/>
    </source>
</evidence>
<evidence type="ECO:0000313" key="7">
    <source>
        <dbReference type="Proteomes" id="UP000886885"/>
    </source>
</evidence>
<evidence type="ECO:0000256" key="4">
    <source>
        <dbReference type="ARBA" id="ARBA00022737"/>
    </source>
</evidence>
<feature type="repeat" description="PPR" evidence="5">
    <location>
        <begin position="127"/>
        <end position="161"/>
    </location>
</feature>
<feature type="repeat" description="PPR" evidence="5">
    <location>
        <begin position="162"/>
        <end position="196"/>
    </location>
</feature>
<feature type="repeat" description="PPR" evidence="5">
    <location>
        <begin position="267"/>
        <end position="301"/>
    </location>
</feature>
<keyword evidence="4" id="KW-0677">Repeat</keyword>
<feature type="repeat" description="PPR" evidence="5">
    <location>
        <begin position="232"/>
        <end position="266"/>
    </location>
</feature>
<dbReference type="InterPro" id="IPR002885">
    <property type="entry name" value="PPR_rpt"/>
</dbReference>
<feature type="repeat" description="PPR" evidence="5">
    <location>
        <begin position="197"/>
        <end position="231"/>
    </location>
</feature>
<accession>A0A8X8A2W8</accession>
<dbReference type="AlphaFoldDB" id="A0A8X8A2W8"/>
<keyword evidence="7" id="KW-1185">Reference proteome</keyword>
<protein>
    <submittedName>
        <fullName evidence="6">Uncharacterized protein</fullName>
    </submittedName>
</protein>
<comment type="similarity">
    <text evidence="1">Belongs to the PPR family. P subfamily.</text>
</comment>
<dbReference type="InterPro" id="IPR002618">
    <property type="entry name" value="UDPGP_fam"/>
</dbReference>
<reference evidence="6" key="1">
    <citation type="journal article" date="2020" name="bioRxiv">
        <title>Hybrid origin of Populus tomentosa Carr. identified through genome sequencing and phylogenomic analysis.</title>
        <authorList>
            <person name="An X."/>
            <person name="Gao K."/>
            <person name="Chen Z."/>
            <person name="Li J."/>
            <person name="Yang X."/>
            <person name="Yang X."/>
            <person name="Zhou J."/>
            <person name="Guo T."/>
            <person name="Zhao T."/>
            <person name="Huang S."/>
            <person name="Miao D."/>
            <person name="Khan W.U."/>
            <person name="Rao P."/>
            <person name="Ye M."/>
            <person name="Lei B."/>
            <person name="Liao W."/>
            <person name="Wang J."/>
            <person name="Ji L."/>
            <person name="Li Y."/>
            <person name="Guo B."/>
            <person name="Mustafa N.S."/>
            <person name="Li S."/>
            <person name="Yun Q."/>
            <person name="Keller S.R."/>
            <person name="Mao J."/>
            <person name="Zhang R."/>
            <person name="Strauss S.H."/>
        </authorList>
    </citation>
    <scope>NUCLEOTIDE SEQUENCE</scope>
    <source>
        <strain evidence="6">GM15</strain>
        <tissue evidence="6">Leaf</tissue>
    </source>
</reference>
<feature type="repeat" description="PPR" evidence="5">
    <location>
        <begin position="473"/>
        <end position="507"/>
    </location>
</feature>
<organism evidence="6 7">
    <name type="scientific">Populus tomentosa</name>
    <name type="common">Chinese white poplar</name>
    <dbReference type="NCBI Taxonomy" id="118781"/>
    <lineage>
        <taxon>Eukaryota</taxon>
        <taxon>Viridiplantae</taxon>
        <taxon>Streptophyta</taxon>
        <taxon>Embryophyta</taxon>
        <taxon>Tracheophyta</taxon>
        <taxon>Spermatophyta</taxon>
        <taxon>Magnoliopsida</taxon>
        <taxon>eudicotyledons</taxon>
        <taxon>Gunneridae</taxon>
        <taxon>Pentapetalae</taxon>
        <taxon>rosids</taxon>
        <taxon>fabids</taxon>
        <taxon>Malpighiales</taxon>
        <taxon>Salicaceae</taxon>
        <taxon>Saliceae</taxon>
        <taxon>Populus</taxon>
    </lineage>
</organism>
<dbReference type="GO" id="GO:0070569">
    <property type="term" value="F:uridylyltransferase activity"/>
    <property type="evidence" value="ECO:0007669"/>
    <property type="project" value="InterPro"/>
</dbReference>
<dbReference type="GO" id="GO:0009507">
    <property type="term" value="C:chloroplast"/>
    <property type="evidence" value="ECO:0007669"/>
    <property type="project" value="TreeGrafter"/>
</dbReference>
<dbReference type="GO" id="GO:0010019">
    <property type="term" value="P:chloroplast-nucleus signaling pathway"/>
    <property type="evidence" value="ECO:0007669"/>
    <property type="project" value="TreeGrafter"/>
</dbReference>
<feature type="repeat" description="PPR" evidence="5">
    <location>
        <begin position="508"/>
        <end position="542"/>
    </location>
</feature>
<dbReference type="Proteomes" id="UP000886885">
    <property type="component" value="Chromosome 4A"/>
</dbReference>
<proteinExistence type="inferred from homology"/>
<evidence type="ECO:0000313" key="6">
    <source>
        <dbReference type="EMBL" id="KAG6778997.1"/>
    </source>
</evidence>
<evidence type="ECO:0000256" key="1">
    <source>
        <dbReference type="ARBA" id="ARBA00007626"/>
    </source>
</evidence>
<feature type="repeat" description="PPR" evidence="5">
    <location>
        <begin position="438"/>
        <end position="472"/>
    </location>
</feature>
<dbReference type="PANTHER" id="PTHR47936">
    <property type="entry name" value="PPR_LONG DOMAIN-CONTAINING PROTEIN"/>
    <property type="match status" value="1"/>
</dbReference>
<gene>
    <name evidence="6" type="ORF">POTOM_015361</name>
</gene>
<dbReference type="Pfam" id="PF01704">
    <property type="entry name" value="UDPGP"/>
    <property type="match status" value="2"/>
</dbReference>
<keyword evidence="3" id="KW-0548">Nucleotidyltransferase</keyword>
<feature type="repeat" description="PPR" evidence="5">
    <location>
        <begin position="407"/>
        <end position="437"/>
    </location>
</feature>
<feature type="repeat" description="PPR" evidence="5">
    <location>
        <begin position="337"/>
        <end position="371"/>
    </location>
</feature>
<feature type="repeat" description="PPR" evidence="5">
    <location>
        <begin position="372"/>
        <end position="406"/>
    </location>
</feature>
<comment type="caution">
    <text evidence="6">The sequence shown here is derived from an EMBL/GenBank/DDBJ whole genome shotgun (WGS) entry which is preliminary data.</text>
</comment>
<dbReference type="EMBL" id="JAAWWB010000007">
    <property type="protein sequence ID" value="KAG6778997.1"/>
    <property type="molecule type" value="Genomic_DNA"/>
</dbReference>
<dbReference type="NCBIfam" id="TIGR00756">
    <property type="entry name" value="PPR"/>
    <property type="match status" value="12"/>
</dbReference>
<sequence>MMMAAAAVRRRGSEAFFIGSQIQRCQMKIMGMILLLSPTTLSLLSTNHSNSISSSSSSSRYKHSNDASLFRNIDDALSSFNHMLHRKPLPCIIQFNKLLSAIVKMRQYYDAVISLSKQMELAGLSPNTYTLNMLINCFCQLQRIDLGFSVLAKGIKLGLQPTIVTFNTLTNGLCKVGKFSQAAELFDDMVARGCQPNVQTYNAIINGLCKIGETAAAARLFKKMEEAGCQPNVVTYSTLIDGLCKDRRVNEALDIFSHMKAKGISPDIFTYTSLIKGLCNSSRWKDASAMLNEMRSLNIMPDIVIFNVLINTFCKEGKVSQAQGVLKTMTEMGVEPDVVTYSSLMYGYSLWMEVVEARKLFDVMITKGYKPDVFCYNILINGYCKATRIDKAKQLYKEMILQGLTPDKVTYNTLIHGLCQLGRLREAQDLFKNGNLPDLFAYSILLDGFCKQGYLGKAFRLFRAMQSSSLKPDLVMYNILVDAMCKSGNLKDARELFSELFVNGLQPNVQIYTTIINGLCKGGLLDEALEAFRNMEEDGCPPDEFSYNVIIRGFLNHKDESRAVHLIGEMRDRDNPVLKKYLGLLESRQGEKVDATPNSANEKQINTQAALFPFGQDVVLKLNGGLVTAMGCPGPRMEVLETYLTLNLIYVVVFHRSVIEVHNGLTFLDLIVIQIENLNKKYGCRVPLLLMNSFNTHDDTQKVPDPCLFLLLFIKARNTIEVLMYSIEVNGTSGEEVNEFTPIEKFKIFNKNNLWVNLKAIKRLVEADALKMEIIPNPKDVDGVEFLQLETAAGAAVRSDLYTLVYGFVIRNPARTNSFANDRFYPGKVSIVVKSGVKLEIPEGVVLEKKGKILNLNDL</sequence>
<evidence type="ECO:0000256" key="5">
    <source>
        <dbReference type="PROSITE-ProRule" id="PRU00708"/>
    </source>
</evidence>
<keyword evidence="2" id="KW-0808">Transferase</keyword>
<feature type="repeat" description="PPR" evidence="5">
    <location>
        <begin position="302"/>
        <end position="336"/>
    </location>
</feature>
<dbReference type="Pfam" id="PF12854">
    <property type="entry name" value="PPR_1"/>
    <property type="match status" value="2"/>
</dbReference>
<dbReference type="GO" id="GO:0031930">
    <property type="term" value="P:mitochondria-nucleus signaling pathway"/>
    <property type="evidence" value="ECO:0007669"/>
    <property type="project" value="TreeGrafter"/>
</dbReference>
<dbReference type="Pfam" id="PF13041">
    <property type="entry name" value="PPR_2"/>
    <property type="match status" value="6"/>
</dbReference>
<feature type="repeat" description="PPR" evidence="5">
    <location>
        <begin position="543"/>
        <end position="577"/>
    </location>
</feature>